<accession>A0A502CPX2</accession>
<proteinExistence type="inferred from homology"/>
<feature type="binding site" evidence="6">
    <location>
        <position position="280"/>
    </location>
    <ligand>
        <name>Ca(2+)</name>
        <dbReference type="ChEBI" id="CHEBI:29108"/>
    </ligand>
</feature>
<feature type="binding site" evidence="6">
    <location>
        <position position="281"/>
    </location>
    <ligand>
        <name>Ca(2+)</name>
        <dbReference type="ChEBI" id="CHEBI:29108"/>
    </ligand>
</feature>
<dbReference type="SUPFAM" id="SSF56235">
    <property type="entry name" value="N-terminal nucleophile aminohydrolases (Ntn hydrolases)"/>
    <property type="match status" value="1"/>
</dbReference>
<dbReference type="OrthoDB" id="9760084at2"/>
<dbReference type="PIRSF" id="PIRSF001227">
    <property type="entry name" value="Pen_acylase"/>
    <property type="match status" value="1"/>
</dbReference>
<dbReference type="Gene3D" id="3.60.20.10">
    <property type="entry name" value="Glutamine Phosphoribosylpyrophosphate, subunit 1, domain 1"/>
    <property type="match status" value="1"/>
</dbReference>
<keyword evidence="4" id="KW-0865">Zymogen</keyword>
<dbReference type="InterPro" id="IPR043147">
    <property type="entry name" value="Penicillin_amidase_A-knob"/>
</dbReference>
<dbReference type="InterPro" id="IPR014395">
    <property type="entry name" value="Pen/GL7ACA/AHL_acylase"/>
</dbReference>
<dbReference type="Pfam" id="PF01804">
    <property type="entry name" value="Penicil_amidase"/>
    <property type="match status" value="1"/>
</dbReference>
<keyword evidence="2" id="KW-0732">Signal</keyword>
<dbReference type="Proteomes" id="UP000318413">
    <property type="component" value="Unassembled WGS sequence"/>
</dbReference>
<keyword evidence="6" id="KW-0479">Metal-binding</keyword>
<evidence type="ECO:0000313" key="8">
    <source>
        <dbReference type="Proteomes" id="UP000318413"/>
    </source>
</evidence>
<evidence type="ECO:0000256" key="3">
    <source>
        <dbReference type="ARBA" id="ARBA00022801"/>
    </source>
</evidence>
<dbReference type="EMBL" id="RCZK01000003">
    <property type="protein sequence ID" value="TPG13751.1"/>
    <property type="molecule type" value="Genomic_DNA"/>
</dbReference>
<protein>
    <submittedName>
        <fullName evidence="7">Acylase</fullName>
    </submittedName>
</protein>
<feature type="binding site" evidence="6">
    <location>
        <position position="278"/>
    </location>
    <ligand>
        <name>Ca(2+)</name>
        <dbReference type="ChEBI" id="CHEBI:29108"/>
    </ligand>
</feature>
<dbReference type="PANTHER" id="PTHR34218">
    <property type="entry name" value="PEPTIDASE S45 PENICILLIN AMIDASE"/>
    <property type="match status" value="1"/>
</dbReference>
<sequence>MGVFVVIVVVLIGLATWEPLTAHRVAAPPAHRYDSVIARDDFGVPHIFGKTDPDVAYGIGYAHAEDDFWTLQQVLAMVRGREGALLGGDGAKIDFAAHLLGARTTVDRDYMKQPADVRLLLDGYASGVNAYARRHPGEVKLAKLFPVDGRDVATGFVVRSPFFYGLDGVLGALVGNKPLPPETAGAVPDAPDPAVLPAEGTMNGSNAFVVAPKRSADGFTRLVSNSHQPWSGGEAWYELVVHSGQGWDFAGATFPGAPYPLLGHNRTLGWTNTVDRPDVVDIYKLTLNKAGDAYRFDGRWRTLETQRVWLPVKLWGPFVLPVPKTLYRSIQGPVIVNDSGAYAIRYGGADQLRMVEQYYRLNRAHNGSEWSAAMALRGVPGTNFLYADATGRIAYVYNASFPNRKPGYDYAHVLPGDTSADYAPGTVAYAAYPKNIDPRSGFLINANNTPYQAAGAGSEIAPQPPLLGVETDTTNRGTRALELMGADRSISAADLYGIKYDTGIARDGWAGRWFRDIMAAPDRGDAGVRAAKAVLAKWDWNLDGRGPADAMAAILMRAGQKWHYQRQPELDPHDELAKAAAYLKEHFGRIDVPLGTVLRLRHGKVDLPMDGGPEVLRAASLWDEAPDGRLVVKHGDSFIMFMAWDRQGRVSSRSIQPYGAATTRPDSPHYADQAPLFVKHQLKPVWFYPADLKQHVERVYRP</sequence>
<dbReference type="GO" id="GO:0017000">
    <property type="term" value="P:antibiotic biosynthetic process"/>
    <property type="evidence" value="ECO:0007669"/>
    <property type="project" value="InterPro"/>
</dbReference>
<dbReference type="PANTHER" id="PTHR34218:SF3">
    <property type="entry name" value="ACYL-HOMOSERINE LACTONE ACYLASE PVDQ"/>
    <property type="match status" value="1"/>
</dbReference>
<comment type="caution">
    <text evidence="7">The sequence shown here is derived from an EMBL/GenBank/DDBJ whole genome shotgun (WGS) entry which is preliminary data.</text>
</comment>
<dbReference type="Gene3D" id="2.30.120.10">
    <property type="match status" value="1"/>
</dbReference>
<organism evidence="7 8">
    <name type="scientific">Sphingomonas oligophenolica</name>
    <dbReference type="NCBI Taxonomy" id="301154"/>
    <lineage>
        <taxon>Bacteria</taxon>
        <taxon>Pseudomonadati</taxon>
        <taxon>Pseudomonadota</taxon>
        <taxon>Alphaproteobacteria</taxon>
        <taxon>Sphingomonadales</taxon>
        <taxon>Sphingomonadaceae</taxon>
        <taxon>Sphingomonas</taxon>
    </lineage>
</organism>
<dbReference type="AlphaFoldDB" id="A0A502CPX2"/>
<dbReference type="InterPro" id="IPR029055">
    <property type="entry name" value="Ntn_hydrolases_N"/>
</dbReference>
<comment type="similarity">
    <text evidence="1">Belongs to the peptidase S45 family.</text>
</comment>
<dbReference type="GO" id="GO:0016811">
    <property type="term" value="F:hydrolase activity, acting on carbon-nitrogen (but not peptide) bonds, in linear amides"/>
    <property type="evidence" value="ECO:0007669"/>
    <property type="project" value="InterPro"/>
</dbReference>
<dbReference type="GO" id="GO:0046872">
    <property type="term" value="F:metal ion binding"/>
    <property type="evidence" value="ECO:0007669"/>
    <property type="project" value="UniProtKB-KW"/>
</dbReference>
<keyword evidence="8" id="KW-1185">Reference proteome</keyword>
<keyword evidence="6" id="KW-0106">Calcium</keyword>
<keyword evidence="3" id="KW-0378">Hydrolase</keyword>
<dbReference type="InterPro" id="IPR002692">
    <property type="entry name" value="S45"/>
</dbReference>
<comment type="cofactor">
    <cofactor evidence="6">
        <name>Ca(2+)</name>
        <dbReference type="ChEBI" id="CHEBI:29108"/>
    </cofactor>
    <text evidence="6">Binds 1 Ca(2+) ion per dimer.</text>
</comment>
<reference evidence="7 8" key="1">
    <citation type="journal article" date="2019" name="Environ. Microbiol.">
        <title>Species interactions and distinct microbial communities in high Arctic permafrost affected cryosols are associated with the CH4 and CO2 gas fluxes.</title>
        <authorList>
            <person name="Altshuler I."/>
            <person name="Hamel J."/>
            <person name="Turney S."/>
            <person name="Magnuson E."/>
            <person name="Levesque R."/>
            <person name="Greer C."/>
            <person name="Whyte L.G."/>
        </authorList>
    </citation>
    <scope>NUCLEOTIDE SEQUENCE [LARGE SCALE GENOMIC DNA]</scope>
    <source>
        <strain evidence="7 8">S5.1</strain>
    </source>
</reference>
<evidence type="ECO:0000256" key="1">
    <source>
        <dbReference type="ARBA" id="ARBA00006586"/>
    </source>
</evidence>
<name>A0A502CPX2_9SPHN</name>
<evidence type="ECO:0000256" key="5">
    <source>
        <dbReference type="PIRSR" id="PIRSR001227-1"/>
    </source>
</evidence>
<dbReference type="InterPro" id="IPR043146">
    <property type="entry name" value="Penicillin_amidase_N_B-knob"/>
</dbReference>
<feature type="active site" description="Nucleophile" evidence="5">
    <location>
        <position position="205"/>
    </location>
</feature>
<evidence type="ECO:0000313" key="7">
    <source>
        <dbReference type="EMBL" id="TPG13751.1"/>
    </source>
</evidence>
<evidence type="ECO:0000256" key="6">
    <source>
        <dbReference type="PIRSR" id="PIRSR001227-2"/>
    </source>
</evidence>
<evidence type="ECO:0000256" key="2">
    <source>
        <dbReference type="ARBA" id="ARBA00022729"/>
    </source>
</evidence>
<evidence type="ECO:0000256" key="4">
    <source>
        <dbReference type="ARBA" id="ARBA00023145"/>
    </source>
</evidence>
<dbReference type="Gene3D" id="1.10.1400.10">
    <property type="match status" value="1"/>
</dbReference>
<dbReference type="InterPro" id="IPR023343">
    <property type="entry name" value="Penicillin_amidase_dom1"/>
</dbReference>
<dbReference type="Gene3D" id="1.10.439.10">
    <property type="entry name" value="Penicillin Amidohydrolase, domain 1"/>
    <property type="match status" value="1"/>
</dbReference>
<gene>
    <name evidence="7" type="ORF">EAH84_05255</name>
</gene>